<feature type="binding site" evidence="7">
    <location>
        <position position="41"/>
    </location>
    <ligand>
        <name>ATP</name>
        <dbReference type="ChEBI" id="CHEBI:30616"/>
    </ligand>
</feature>
<evidence type="ECO:0000313" key="11">
    <source>
        <dbReference type="Proteomes" id="UP000316541"/>
    </source>
</evidence>
<organism evidence="10 11">
    <name type="scientific">Microbispora hainanensis</name>
    <dbReference type="NCBI Taxonomy" id="568844"/>
    <lineage>
        <taxon>Bacteria</taxon>
        <taxon>Bacillati</taxon>
        <taxon>Actinomycetota</taxon>
        <taxon>Actinomycetes</taxon>
        <taxon>Streptosporangiales</taxon>
        <taxon>Streptosporangiaceae</taxon>
        <taxon>Microbispora</taxon>
    </lineage>
</organism>
<dbReference type="GO" id="GO:0005524">
    <property type="term" value="F:ATP binding"/>
    <property type="evidence" value="ECO:0007669"/>
    <property type="project" value="UniProtKB-UniRule"/>
</dbReference>
<evidence type="ECO:0000256" key="7">
    <source>
        <dbReference type="PROSITE-ProRule" id="PRU10141"/>
    </source>
</evidence>
<evidence type="ECO:0000256" key="5">
    <source>
        <dbReference type="ARBA" id="ARBA00022777"/>
    </source>
</evidence>
<dbReference type="PANTHER" id="PTHR43289:SF6">
    <property type="entry name" value="SERINE_THREONINE-PROTEIN KINASE NEKL-3"/>
    <property type="match status" value="1"/>
</dbReference>
<feature type="compositionally biased region" description="Basic and acidic residues" evidence="8">
    <location>
        <begin position="272"/>
        <end position="314"/>
    </location>
</feature>
<gene>
    <name evidence="10" type="ORF">FLX08_26475</name>
</gene>
<keyword evidence="2" id="KW-0723">Serine/threonine-protein kinase</keyword>
<dbReference type="GO" id="GO:0004674">
    <property type="term" value="F:protein serine/threonine kinase activity"/>
    <property type="evidence" value="ECO:0007669"/>
    <property type="project" value="UniProtKB-KW"/>
</dbReference>
<dbReference type="PROSITE" id="PS50011">
    <property type="entry name" value="PROTEIN_KINASE_DOM"/>
    <property type="match status" value="1"/>
</dbReference>
<comment type="caution">
    <text evidence="10">The sequence shown here is derived from an EMBL/GenBank/DDBJ whole genome shotgun (WGS) entry which is preliminary data.</text>
</comment>
<evidence type="ECO:0000256" key="4">
    <source>
        <dbReference type="ARBA" id="ARBA00022741"/>
    </source>
</evidence>
<dbReference type="CDD" id="cd14014">
    <property type="entry name" value="STKc_PknB_like"/>
    <property type="match status" value="1"/>
</dbReference>
<dbReference type="PROSITE" id="PS00108">
    <property type="entry name" value="PROTEIN_KINASE_ST"/>
    <property type="match status" value="1"/>
</dbReference>
<dbReference type="Pfam" id="PF00069">
    <property type="entry name" value="Pkinase"/>
    <property type="match status" value="1"/>
</dbReference>
<evidence type="ECO:0000313" key="10">
    <source>
        <dbReference type="EMBL" id="TQS18034.1"/>
    </source>
</evidence>
<evidence type="ECO:0000256" key="2">
    <source>
        <dbReference type="ARBA" id="ARBA00022527"/>
    </source>
</evidence>
<keyword evidence="4 7" id="KW-0547">Nucleotide-binding</keyword>
<reference evidence="10 11" key="1">
    <citation type="submission" date="2019-07" db="EMBL/GenBank/DDBJ databases">
        <title>Microbispora hainanensis DSM 45428.</title>
        <authorList>
            <person name="Thawai C."/>
        </authorList>
    </citation>
    <scope>NUCLEOTIDE SEQUENCE [LARGE SCALE GENOMIC DNA]</scope>
    <source>
        <strain evidence="10 11">DSM 45428</strain>
    </source>
</reference>
<accession>A0A544YMQ5</accession>
<keyword evidence="6 7" id="KW-0067">ATP-binding</keyword>
<dbReference type="PANTHER" id="PTHR43289">
    <property type="entry name" value="MITOGEN-ACTIVATED PROTEIN KINASE KINASE KINASE 20-RELATED"/>
    <property type="match status" value="1"/>
</dbReference>
<dbReference type="RefSeq" id="WP_142622482.1">
    <property type="nucleotide sequence ID" value="NZ_VIRM01000037.1"/>
</dbReference>
<dbReference type="EMBL" id="VIRM01000037">
    <property type="protein sequence ID" value="TQS18034.1"/>
    <property type="molecule type" value="Genomic_DNA"/>
</dbReference>
<keyword evidence="5 10" id="KW-0418">Kinase</keyword>
<keyword evidence="3" id="KW-0808">Transferase</keyword>
<sequence>MTTDARVIKGRYELRTQLGRGGMGTVWLAMDQRLGRLVALKEVLLTPYGEGIEIQRARALREARSLARIKHPAIAEIYDVFEEGGSPWIVMVHVEGGSLDDLIRRRTLSEREIAVLGRDVLAGLTAAHAANVLHRDVKPANILVGPGGKVVLVDFGIAQIAGESGLTSHSIMLGTTEFMAPERIDGRAVEPAADLWSLGVTLFCALEGHSPFRRDNAYATAHAVCAEELPPPRRPGPLYDVIAGLLRKDPALRTGAAELDRRLAAIATPPRPEPRVQRPWQERPWQETPRLEPRVQRPRHEGARPEQPVERPRPEPPPPRPASSLRSPADLPSSADLPGSADLRRSADPGAADLPSAADLRRAAEALAVMAPAAAGQALDAMVEDPSRAAGVLALLPSAHAGRVVGQMTAAGAAALLRRLPASRGASILADIPDRVAADILNALGVTPAAVRLVEAMTTRRARQVLEYVPPPITAALLRATTDGRAARLLAGLSPAVRAQIALAD</sequence>
<dbReference type="InterPro" id="IPR000719">
    <property type="entry name" value="Prot_kinase_dom"/>
</dbReference>
<dbReference type="Gene3D" id="3.30.200.20">
    <property type="entry name" value="Phosphorylase Kinase, domain 1"/>
    <property type="match status" value="1"/>
</dbReference>
<protein>
    <recommendedName>
        <fullName evidence="1">non-specific serine/threonine protein kinase</fullName>
        <ecNumber evidence="1">2.7.11.1</ecNumber>
    </recommendedName>
</protein>
<dbReference type="EC" id="2.7.11.1" evidence="1"/>
<dbReference type="InterPro" id="IPR011009">
    <property type="entry name" value="Kinase-like_dom_sf"/>
</dbReference>
<feature type="region of interest" description="Disordered" evidence="8">
    <location>
        <begin position="263"/>
        <end position="354"/>
    </location>
</feature>
<dbReference type="PROSITE" id="PS00107">
    <property type="entry name" value="PROTEIN_KINASE_ATP"/>
    <property type="match status" value="1"/>
</dbReference>
<evidence type="ECO:0000256" key="6">
    <source>
        <dbReference type="ARBA" id="ARBA00022840"/>
    </source>
</evidence>
<dbReference type="InterPro" id="IPR008271">
    <property type="entry name" value="Ser/Thr_kinase_AS"/>
</dbReference>
<dbReference type="InterPro" id="IPR017441">
    <property type="entry name" value="Protein_kinase_ATP_BS"/>
</dbReference>
<proteinExistence type="predicted"/>
<evidence type="ECO:0000256" key="8">
    <source>
        <dbReference type="SAM" id="MobiDB-lite"/>
    </source>
</evidence>
<dbReference type="SUPFAM" id="SSF158791">
    <property type="entry name" value="MgtE N-terminal domain-like"/>
    <property type="match status" value="1"/>
</dbReference>
<dbReference type="SMART" id="SM00220">
    <property type="entry name" value="S_TKc"/>
    <property type="match status" value="1"/>
</dbReference>
<evidence type="ECO:0000256" key="3">
    <source>
        <dbReference type="ARBA" id="ARBA00022679"/>
    </source>
</evidence>
<name>A0A544YMQ5_9ACTN</name>
<feature type="domain" description="Protein kinase" evidence="9">
    <location>
        <begin position="12"/>
        <end position="266"/>
    </location>
</feature>
<dbReference type="AlphaFoldDB" id="A0A544YMQ5"/>
<dbReference type="Gene3D" id="1.10.510.10">
    <property type="entry name" value="Transferase(Phosphotransferase) domain 1"/>
    <property type="match status" value="1"/>
</dbReference>
<evidence type="ECO:0000259" key="9">
    <source>
        <dbReference type="PROSITE" id="PS50011"/>
    </source>
</evidence>
<dbReference type="Proteomes" id="UP000316541">
    <property type="component" value="Unassembled WGS sequence"/>
</dbReference>
<dbReference type="SUPFAM" id="SSF56112">
    <property type="entry name" value="Protein kinase-like (PK-like)"/>
    <property type="match status" value="1"/>
</dbReference>
<evidence type="ECO:0000256" key="1">
    <source>
        <dbReference type="ARBA" id="ARBA00012513"/>
    </source>
</evidence>